<keyword evidence="4" id="KW-1003">Cell membrane</keyword>
<reference evidence="10 11" key="1">
    <citation type="journal article" date="2018" name="Int. J. Syst. Evol. Microbiol.">
        <title>Epidermidibacterium keratini gen. nov., sp. nov., a member of the family Sporichthyaceae, isolated from keratin epidermis.</title>
        <authorList>
            <person name="Lee D.G."/>
            <person name="Trujillo M.E."/>
            <person name="Kang S."/>
            <person name="Nam J.J."/>
            <person name="Kim Y.J."/>
        </authorList>
    </citation>
    <scope>NUCLEOTIDE SEQUENCE [LARGE SCALE GENOMIC DNA]</scope>
    <source>
        <strain evidence="10 11">EPI-7</strain>
    </source>
</reference>
<comment type="subcellular location">
    <subcellularLocation>
        <location evidence="1">Cell membrane</location>
        <topology evidence="1">Peripheral membrane protein</topology>
    </subcellularLocation>
</comment>
<dbReference type="PROSITE" id="PS00211">
    <property type="entry name" value="ABC_TRANSPORTER_1"/>
    <property type="match status" value="2"/>
</dbReference>
<dbReference type="InParanoid" id="A0A7L4YIK5"/>
<evidence type="ECO:0000256" key="3">
    <source>
        <dbReference type="ARBA" id="ARBA00022448"/>
    </source>
</evidence>
<evidence type="ECO:0000313" key="11">
    <source>
        <dbReference type="Proteomes" id="UP000463857"/>
    </source>
</evidence>
<dbReference type="GO" id="GO:0042626">
    <property type="term" value="F:ATPase-coupled transmembrane transporter activity"/>
    <property type="evidence" value="ECO:0007669"/>
    <property type="project" value="TreeGrafter"/>
</dbReference>
<keyword evidence="7" id="KW-1278">Translocase</keyword>
<dbReference type="RefSeq" id="WP_159542112.1">
    <property type="nucleotide sequence ID" value="NZ_CP047156.1"/>
</dbReference>
<evidence type="ECO:0000259" key="9">
    <source>
        <dbReference type="PROSITE" id="PS50893"/>
    </source>
</evidence>
<dbReference type="InterPro" id="IPR027417">
    <property type="entry name" value="P-loop_NTPase"/>
</dbReference>
<accession>A0A7L4YIK5</accession>
<dbReference type="InterPro" id="IPR003439">
    <property type="entry name" value="ABC_transporter-like_ATP-bd"/>
</dbReference>
<evidence type="ECO:0000256" key="2">
    <source>
        <dbReference type="ARBA" id="ARBA00005417"/>
    </source>
</evidence>
<dbReference type="SMART" id="SM00382">
    <property type="entry name" value="AAA"/>
    <property type="match status" value="2"/>
</dbReference>
<evidence type="ECO:0000256" key="4">
    <source>
        <dbReference type="ARBA" id="ARBA00022475"/>
    </source>
</evidence>
<dbReference type="InterPro" id="IPR017871">
    <property type="entry name" value="ABC_transporter-like_CS"/>
</dbReference>
<dbReference type="GO" id="GO:0043190">
    <property type="term" value="C:ATP-binding cassette (ABC) transporter complex"/>
    <property type="evidence" value="ECO:0007669"/>
    <property type="project" value="TreeGrafter"/>
</dbReference>
<dbReference type="SUPFAM" id="SSF52540">
    <property type="entry name" value="P-loop containing nucleoside triphosphate hydrolases"/>
    <property type="match status" value="2"/>
</dbReference>
<dbReference type="OrthoDB" id="501320at2"/>
<dbReference type="AlphaFoldDB" id="A0A7L4YIK5"/>
<sequence>MAAAEPLLSARGLAVQFPGADRRTPAHLDLRVAPGERILMLGPSGCGKSSLLKAIAGVIPDIIDGDVYGELEVAGLDHLTSDVAKIADVVGYLGQDPLDQIALPRVDDEVAFGLENAGRPIDEITDRVHSALADVGAETLAARDTATLSGGQLQRVALAAVLARRPRLLLADEPTAMLDPAAASAVHNLLLHRESADRAIVVVDHRLDDVSSLPERLVVLDADGRVLADGRTRDVMISAAEPIAASGSWLPLGIEAARALGRPPTDADLEAPEVALDDLATILPSNISDPDRRTGEVVIDARNAAFGPAGRRNAQKPLVAGIDLQLRRGEVTAIIGANGSGKTTLLSGLAGLSPTLDGEVRRDGHVGLVFQFPERQFLARTVAQEIEYGARSPESVEQALAEFDLDVVRERNPFAISGGQQRRLSIAAVAVTEPAAILLDEPTFGQDRRHAIELAATIRGLADRGFAVAIVTHDLRLAAWLADQVVVLRHGEIAMSGATQSVLRDVAALRAAGLAPSRLLRWWAEHRAVDLRSVIDVLHGDLIGAVR</sequence>
<organism evidence="10 11">
    <name type="scientific">Epidermidibacterium keratini</name>
    <dbReference type="NCBI Taxonomy" id="1891644"/>
    <lineage>
        <taxon>Bacteria</taxon>
        <taxon>Bacillati</taxon>
        <taxon>Actinomycetota</taxon>
        <taxon>Actinomycetes</taxon>
        <taxon>Sporichthyales</taxon>
        <taxon>Sporichthyaceae</taxon>
        <taxon>Epidermidibacterium</taxon>
    </lineage>
</organism>
<evidence type="ECO:0000256" key="5">
    <source>
        <dbReference type="ARBA" id="ARBA00022741"/>
    </source>
</evidence>
<dbReference type="InterPro" id="IPR050095">
    <property type="entry name" value="ECF_ABC_transporter_ATP-bd"/>
</dbReference>
<proteinExistence type="inferred from homology"/>
<dbReference type="GO" id="GO:0016887">
    <property type="term" value="F:ATP hydrolysis activity"/>
    <property type="evidence" value="ECO:0007669"/>
    <property type="project" value="InterPro"/>
</dbReference>
<feature type="domain" description="ABC transporter" evidence="9">
    <location>
        <begin position="10"/>
        <end position="248"/>
    </location>
</feature>
<dbReference type="Proteomes" id="UP000463857">
    <property type="component" value="Chromosome"/>
</dbReference>
<keyword evidence="6 10" id="KW-0067">ATP-binding</keyword>
<feature type="domain" description="ABC transporter" evidence="9">
    <location>
        <begin position="299"/>
        <end position="515"/>
    </location>
</feature>
<keyword evidence="5" id="KW-0547">Nucleotide-binding</keyword>
<keyword evidence="3" id="KW-0813">Transport</keyword>
<dbReference type="PANTHER" id="PTHR43553:SF27">
    <property type="entry name" value="ENERGY-COUPLING FACTOR TRANSPORTER ATP-BINDING PROTEIN ECFA2"/>
    <property type="match status" value="1"/>
</dbReference>
<evidence type="ECO:0000313" key="10">
    <source>
        <dbReference type="EMBL" id="QHB99031.1"/>
    </source>
</evidence>
<dbReference type="Pfam" id="PF00005">
    <property type="entry name" value="ABC_tran"/>
    <property type="match status" value="2"/>
</dbReference>
<dbReference type="PROSITE" id="PS50893">
    <property type="entry name" value="ABC_TRANSPORTER_2"/>
    <property type="match status" value="2"/>
</dbReference>
<dbReference type="CDD" id="cd03225">
    <property type="entry name" value="ABC_cobalt_CbiO_domain1"/>
    <property type="match status" value="2"/>
</dbReference>
<gene>
    <name evidence="10" type="ORF">EK0264_01090</name>
</gene>
<evidence type="ECO:0000256" key="8">
    <source>
        <dbReference type="ARBA" id="ARBA00023136"/>
    </source>
</evidence>
<keyword evidence="8" id="KW-0472">Membrane</keyword>
<dbReference type="EMBL" id="CP047156">
    <property type="protein sequence ID" value="QHB99031.1"/>
    <property type="molecule type" value="Genomic_DNA"/>
</dbReference>
<dbReference type="InterPro" id="IPR015856">
    <property type="entry name" value="ABC_transpr_CbiO/EcfA_su"/>
</dbReference>
<dbReference type="GO" id="GO:0005524">
    <property type="term" value="F:ATP binding"/>
    <property type="evidence" value="ECO:0007669"/>
    <property type="project" value="UniProtKB-KW"/>
</dbReference>
<dbReference type="InterPro" id="IPR003593">
    <property type="entry name" value="AAA+_ATPase"/>
</dbReference>
<name>A0A7L4YIK5_9ACTN</name>
<evidence type="ECO:0000256" key="6">
    <source>
        <dbReference type="ARBA" id="ARBA00022840"/>
    </source>
</evidence>
<keyword evidence="11" id="KW-1185">Reference proteome</keyword>
<dbReference type="Gene3D" id="3.40.50.300">
    <property type="entry name" value="P-loop containing nucleotide triphosphate hydrolases"/>
    <property type="match status" value="2"/>
</dbReference>
<dbReference type="KEGG" id="eke:EK0264_01090"/>
<evidence type="ECO:0000256" key="1">
    <source>
        <dbReference type="ARBA" id="ARBA00004202"/>
    </source>
</evidence>
<dbReference type="PANTHER" id="PTHR43553">
    <property type="entry name" value="HEAVY METAL TRANSPORTER"/>
    <property type="match status" value="1"/>
</dbReference>
<protein>
    <submittedName>
        <fullName evidence="10">ATP-binding cassette domain-containing protein</fullName>
    </submittedName>
</protein>
<evidence type="ECO:0000256" key="7">
    <source>
        <dbReference type="ARBA" id="ARBA00022967"/>
    </source>
</evidence>
<comment type="similarity">
    <text evidence="2">Belongs to the ABC transporter superfamily.</text>
</comment>